<name>A0ACB7ZS94_9AGAM</name>
<sequence length="512" mass="57990">MPLTRHLYCLHHLNGNITKNLRHAISADWANFTRDFWAGYRAVSPEEFDRLWAAIVARYPAADEYLREIYNCRERWAWAWVSHVFTAGVRTNGRVESENRVNKALGGPKKPLLHLFNSLNERTNGQTVQEMIRVRESSRRQHNFHLETLFTGPLALLRKYAGPFALQTCYRQMEESVFYEAHVVQRPLGVSSWTEYAVQASGPEHGYDWSDNEENHMSNSFKNDNAHISTKWLLRLTTSRGLQVQHLLKIVHQGTNATHYLALLPDNRFVCDCCMGMNLGIPCRHYFKAFLKVDGLAFHIGLIRSRWYQDPLLDITTVSSITRDNTAYTRTDKANLRSDPIHPSHLANPLGSSASQLRLTPAPSTQTVNARTAYQEAHAALKPLLIGIQTQDELDDLKESLDELRRQRAEEQGPLGDIRDPPIMRQKGRPRTTRLTGAIEGRQRGGGGQLTSTPATHLSRPSTPVGTQTSTTAPSASRPALSQPRLASQTRPRKCGLCRREGHTRATCDWIH</sequence>
<evidence type="ECO:0000313" key="1">
    <source>
        <dbReference type="EMBL" id="KAH7903945.1"/>
    </source>
</evidence>
<reference evidence="1" key="1">
    <citation type="journal article" date="2021" name="New Phytol.">
        <title>Evolutionary innovations through gain and loss of genes in the ectomycorrhizal Boletales.</title>
        <authorList>
            <person name="Wu G."/>
            <person name="Miyauchi S."/>
            <person name="Morin E."/>
            <person name="Kuo A."/>
            <person name="Drula E."/>
            <person name="Varga T."/>
            <person name="Kohler A."/>
            <person name="Feng B."/>
            <person name="Cao Y."/>
            <person name="Lipzen A."/>
            <person name="Daum C."/>
            <person name="Hundley H."/>
            <person name="Pangilinan J."/>
            <person name="Johnson J."/>
            <person name="Barry K."/>
            <person name="LaButti K."/>
            <person name="Ng V."/>
            <person name="Ahrendt S."/>
            <person name="Min B."/>
            <person name="Choi I.G."/>
            <person name="Park H."/>
            <person name="Plett J.M."/>
            <person name="Magnuson J."/>
            <person name="Spatafora J.W."/>
            <person name="Nagy L.G."/>
            <person name="Henrissat B."/>
            <person name="Grigoriev I.V."/>
            <person name="Yang Z.L."/>
            <person name="Xu J."/>
            <person name="Martin F.M."/>
        </authorList>
    </citation>
    <scope>NUCLEOTIDE SEQUENCE</scope>
    <source>
        <strain evidence="1">ATCC 28755</strain>
    </source>
</reference>
<dbReference type="Proteomes" id="UP000790377">
    <property type="component" value="Unassembled WGS sequence"/>
</dbReference>
<organism evidence="1 2">
    <name type="scientific">Hygrophoropsis aurantiaca</name>
    <dbReference type="NCBI Taxonomy" id="72124"/>
    <lineage>
        <taxon>Eukaryota</taxon>
        <taxon>Fungi</taxon>
        <taxon>Dikarya</taxon>
        <taxon>Basidiomycota</taxon>
        <taxon>Agaricomycotina</taxon>
        <taxon>Agaricomycetes</taxon>
        <taxon>Agaricomycetidae</taxon>
        <taxon>Boletales</taxon>
        <taxon>Coniophorineae</taxon>
        <taxon>Hygrophoropsidaceae</taxon>
        <taxon>Hygrophoropsis</taxon>
    </lineage>
</organism>
<evidence type="ECO:0000313" key="2">
    <source>
        <dbReference type="Proteomes" id="UP000790377"/>
    </source>
</evidence>
<proteinExistence type="predicted"/>
<protein>
    <submittedName>
        <fullName evidence="1">Uncharacterized protein</fullName>
    </submittedName>
</protein>
<accession>A0ACB7ZS94</accession>
<gene>
    <name evidence="1" type="ORF">BJ138DRAFT_1167358</name>
</gene>
<dbReference type="EMBL" id="MU268681">
    <property type="protein sequence ID" value="KAH7903945.1"/>
    <property type="molecule type" value="Genomic_DNA"/>
</dbReference>
<keyword evidence="2" id="KW-1185">Reference proteome</keyword>
<comment type="caution">
    <text evidence="1">The sequence shown here is derived from an EMBL/GenBank/DDBJ whole genome shotgun (WGS) entry which is preliminary data.</text>
</comment>